<keyword evidence="13" id="KW-1185">Reference proteome</keyword>
<keyword evidence="6" id="KW-0862">Zinc</keyword>
<dbReference type="Proteomes" id="UP000298030">
    <property type="component" value="Unassembled WGS sequence"/>
</dbReference>
<dbReference type="Pfam" id="PF01424">
    <property type="entry name" value="R3H"/>
    <property type="match status" value="1"/>
</dbReference>
<feature type="region of interest" description="Disordered" evidence="10">
    <location>
        <begin position="934"/>
        <end position="975"/>
    </location>
</feature>
<protein>
    <recommendedName>
        <fullName evidence="11">R3H domain-containing protein</fullName>
    </recommendedName>
</protein>
<dbReference type="SUPFAM" id="SSF82708">
    <property type="entry name" value="R3H domain"/>
    <property type="match status" value="1"/>
</dbReference>
<dbReference type="GO" id="GO:0000981">
    <property type="term" value="F:DNA-binding transcription factor activity, RNA polymerase II-specific"/>
    <property type="evidence" value="ECO:0007669"/>
    <property type="project" value="TreeGrafter"/>
</dbReference>
<evidence type="ECO:0000313" key="13">
    <source>
        <dbReference type="Proteomes" id="UP000298030"/>
    </source>
</evidence>
<dbReference type="OrthoDB" id="6512771at2759"/>
<comment type="caution">
    <text evidence="12">The sequence shown here is derived from an EMBL/GenBank/DDBJ whole genome shotgun (WGS) entry which is preliminary data.</text>
</comment>
<evidence type="ECO:0000313" key="12">
    <source>
        <dbReference type="EMBL" id="TEB29772.1"/>
    </source>
</evidence>
<dbReference type="InterPro" id="IPR034078">
    <property type="entry name" value="NFX1_fam"/>
</dbReference>
<dbReference type="Pfam" id="PF01422">
    <property type="entry name" value="zf-NF-X1"/>
    <property type="match status" value="7"/>
</dbReference>
<evidence type="ECO:0000256" key="4">
    <source>
        <dbReference type="ARBA" id="ARBA00022737"/>
    </source>
</evidence>
<keyword evidence="7" id="KW-0805">Transcription regulation</keyword>
<evidence type="ECO:0000256" key="8">
    <source>
        <dbReference type="ARBA" id="ARBA00023163"/>
    </source>
</evidence>
<dbReference type="AlphaFoldDB" id="A0A4Y7T845"/>
<feature type="compositionally biased region" description="Polar residues" evidence="10">
    <location>
        <begin position="118"/>
        <end position="132"/>
    </location>
</feature>
<feature type="region of interest" description="Disordered" evidence="10">
    <location>
        <begin position="1"/>
        <end position="137"/>
    </location>
</feature>
<dbReference type="GO" id="GO:0000122">
    <property type="term" value="P:negative regulation of transcription by RNA polymerase II"/>
    <property type="evidence" value="ECO:0007669"/>
    <property type="project" value="TreeGrafter"/>
</dbReference>
<dbReference type="GO" id="GO:0005634">
    <property type="term" value="C:nucleus"/>
    <property type="evidence" value="ECO:0007669"/>
    <property type="project" value="UniProtKB-SubCell"/>
</dbReference>
<dbReference type="PANTHER" id="PTHR12360:SF12">
    <property type="entry name" value="TRANSCRIPTIONAL REPRESSOR NF-X1"/>
    <property type="match status" value="1"/>
</dbReference>
<reference evidence="12 13" key="1">
    <citation type="journal article" date="2019" name="Nat. Ecol. Evol.">
        <title>Megaphylogeny resolves global patterns of mushroom evolution.</title>
        <authorList>
            <person name="Varga T."/>
            <person name="Krizsan K."/>
            <person name="Foldi C."/>
            <person name="Dima B."/>
            <person name="Sanchez-Garcia M."/>
            <person name="Sanchez-Ramirez S."/>
            <person name="Szollosi G.J."/>
            <person name="Szarkandi J.G."/>
            <person name="Papp V."/>
            <person name="Albert L."/>
            <person name="Andreopoulos W."/>
            <person name="Angelini C."/>
            <person name="Antonin V."/>
            <person name="Barry K.W."/>
            <person name="Bougher N.L."/>
            <person name="Buchanan P."/>
            <person name="Buyck B."/>
            <person name="Bense V."/>
            <person name="Catcheside P."/>
            <person name="Chovatia M."/>
            <person name="Cooper J."/>
            <person name="Damon W."/>
            <person name="Desjardin D."/>
            <person name="Finy P."/>
            <person name="Geml J."/>
            <person name="Haridas S."/>
            <person name="Hughes K."/>
            <person name="Justo A."/>
            <person name="Karasinski D."/>
            <person name="Kautmanova I."/>
            <person name="Kiss B."/>
            <person name="Kocsube S."/>
            <person name="Kotiranta H."/>
            <person name="LaButti K.M."/>
            <person name="Lechner B.E."/>
            <person name="Liimatainen K."/>
            <person name="Lipzen A."/>
            <person name="Lukacs Z."/>
            <person name="Mihaltcheva S."/>
            <person name="Morgado L.N."/>
            <person name="Niskanen T."/>
            <person name="Noordeloos M.E."/>
            <person name="Ohm R.A."/>
            <person name="Ortiz-Santana B."/>
            <person name="Ovrebo C."/>
            <person name="Racz N."/>
            <person name="Riley R."/>
            <person name="Savchenko A."/>
            <person name="Shiryaev A."/>
            <person name="Soop K."/>
            <person name="Spirin V."/>
            <person name="Szebenyi C."/>
            <person name="Tomsovsky M."/>
            <person name="Tulloss R.E."/>
            <person name="Uehling J."/>
            <person name="Grigoriev I.V."/>
            <person name="Vagvolgyi C."/>
            <person name="Papp T."/>
            <person name="Martin F.M."/>
            <person name="Miettinen O."/>
            <person name="Hibbett D.S."/>
            <person name="Nagy L.G."/>
        </authorList>
    </citation>
    <scope>NUCLEOTIDE SEQUENCE [LARGE SCALE GENOMIC DNA]</scope>
    <source>
        <strain evidence="12 13">FP101781</strain>
    </source>
</reference>
<evidence type="ECO:0000256" key="9">
    <source>
        <dbReference type="ARBA" id="ARBA00023242"/>
    </source>
</evidence>
<evidence type="ECO:0000259" key="11">
    <source>
        <dbReference type="PROSITE" id="PS51061"/>
    </source>
</evidence>
<sequence length="1067" mass="114642">MNPTVVEGSTNTNPSSKRRRPPRNRNNGASTPATRGEEGQASEGAPVEANRPRPQTTALAGQGSTDPAPKQPRQRNPTPSDGEKGYKPRTPRKQKPKDEPAGPGPSRRTKFGGKLSEAQGSPANDSAPQQPSERYRTMPQGEDLTSTLIRSLSTPPYPDCPICFSSIHPAQPTWSCSPSTPVIPPSEGQVHYCWTSFHTKCIKAWAAKSVKEVKDAWTARGEHDRHGDWRCPGCQAKREVVPSGYWCFCNSLPDPKLTRLSTPHSCGKPCGRVRESGCGHPCPLLCHPGPCPPCQVVTQLQCYCPRHITLSFRCGVDVIGNGKRDLSCKNVCGKQLGCGKHACNDLCHEGDCEKCEEKETVKCYCGKEEKEVDCGAGVSKDCFVEGGEPWVGRYTCDSKCERLFDCGIHLCEKPCHPPSSKPAQCPRSPSLITHCPCGKSTIAPPNTPYPTQYTFPPRSGCESPIPTCTSTCSKPHPQCSHPCEDKCHAGACTRCMVMVTRPCRCGASTRRIPCYEFYENLDNGDIIEKEILCDRPCTSLRACGRHQCRRVCCPLASLAAAQKKGKKRARAADEPGIGEERGGLHECDLVCGKSLSCGNHRCEERDHKGPCSRCLRSSFEELFCPCGRTVLEPPIPCGTRIECNYPCPRPSPPCGHPKTPHLCHNDSMTCPPCPHLTPKRCACGKKEMPNTKCSLENDKVSCGTVCGKLMSCGFHHCESLCHAGDCGTCSAPCGKARKVCLPEQHSCTHPCHAPSACPETEACEAIVSITCPCGRMKQSVKCGKSASHPTRHQASPPKCTNECAIAKRNAKLAEALGIDPQERGKDKVMYNDEVTSFARANPRFLGVVEQAFAEFVSSNKRIQVLSHTPPDKRKFVHDLASVYRMDTQLIDQEPQRSVQLIKRIDTRIPVPKLSTHLAVGAIPAPNFGRLADLRSLKATPPGPSKTTAPSGWGASTPSSSRWGSGGSGTATPAKLPGHGAAVVGVLPPSVAAATTAGPSSSSSSSWRPSASAAPGSVPARVGGASAPRVRTNDDDLAAAIAASLQTAQAEGRGVEQEAVVDNWEDDL</sequence>
<dbReference type="InterPro" id="IPR036867">
    <property type="entry name" value="R3H_dom_sf"/>
</dbReference>
<dbReference type="SMART" id="SM00438">
    <property type="entry name" value="ZnF_NFX"/>
    <property type="match status" value="7"/>
</dbReference>
<dbReference type="InterPro" id="IPR001374">
    <property type="entry name" value="R3H_dom"/>
</dbReference>
<keyword evidence="3" id="KW-0479">Metal-binding</keyword>
<evidence type="ECO:0000256" key="2">
    <source>
        <dbReference type="ARBA" id="ARBA00007269"/>
    </source>
</evidence>
<dbReference type="CDD" id="cd06008">
    <property type="entry name" value="NF-X1-zinc-finger"/>
    <property type="match status" value="5"/>
</dbReference>
<dbReference type="SMART" id="SM00393">
    <property type="entry name" value="R3H"/>
    <property type="match status" value="1"/>
</dbReference>
<dbReference type="GO" id="GO:0008270">
    <property type="term" value="F:zinc ion binding"/>
    <property type="evidence" value="ECO:0007669"/>
    <property type="project" value="UniProtKB-KW"/>
</dbReference>
<evidence type="ECO:0000256" key="10">
    <source>
        <dbReference type="SAM" id="MobiDB-lite"/>
    </source>
</evidence>
<feature type="compositionally biased region" description="Low complexity" evidence="10">
    <location>
        <begin position="992"/>
        <end position="1019"/>
    </location>
</feature>
<dbReference type="PROSITE" id="PS51061">
    <property type="entry name" value="R3H"/>
    <property type="match status" value="1"/>
</dbReference>
<evidence type="ECO:0000256" key="7">
    <source>
        <dbReference type="ARBA" id="ARBA00023015"/>
    </source>
</evidence>
<evidence type="ECO:0000256" key="5">
    <source>
        <dbReference type="ARBA" id="ARBA00022771"/>
    </source>
</evidence>
<accession>A0A4Y7T845</accession>
<keyword evidence="9" id="KW-0539">Nucleus</keyword>
<name>A0A4Y7T845_COPMI</name>
<feature type="compositionally biased region" description="Polar residues" evidence="10">
    <location>
        <begin position="53"/>
        <end position="65"/>
    </location>
</feature>
<keyword evidence="4" id="KW-0677">Repeat</keyword>
<feature type="region of interest" description="Disordered" evidence="10">
    <location>
        <begin position="1046"/>
        <end position="1067"/>
    </location>
</feature>
<feature type="compositionally biased region" description="Polar residues" evidence="10">
    <location>
        <begin position="1"/>
        <end position="10"/>
    </location>
</feature>
<gene>
    <name evidence="12" type="ORF">FA13DRAFT_1631889</name>
</gene>
<keyword evidence="8" id="KW-0804">Transcription</keyword>
<organism evidence="12 13">
    <name type="scientific">Coprinellus micaceus</name>
    <name type="common">Glistening ink-cap mushroom</name>
    <name type="synonym">Coprinus micaceus</name>
    <dbReference type="NCBI Taxonomy" id="71717"/>
    <lineage>
        <taxon>Eukaryota</taxon>
        <taxon>Fungi</taxon>
        <taxon>Dikarya</taxon>
        <taxon>Basidiomycota</taxon>
        <taxon>Agaricomycotina</taxon>
        <taxon>Agaricomycetes</taxon>
        <taxon>Agaricomycetidae</taxon>
        <taxon>Agaricales</taxon>
        <taxon>Agaricineae</taxon>
        <taxon>Psathyrellaceae</taxon>
        <taxon>Coprinellus</taxon>
    </lineage>
</organism>
<dbReference type="EMBL" id="QPFP01000026">
    <property type="protein sequence ID" value="TEB29772.1"/>
    <property type="molecule type" value="Genomic_DNA"/>
</dbReference>
<keyword evidence="5" id="KW-0863">Zinc-finger</keyword>
<evidence type="ECO:0000256" key="6">
    <source>
        <dbReference type="ARBA" id="ARBA00022833"/>
    </source>
</evidence>
<dbReference type="PANTHER" id="PTHR12360">
    <property type="entry name" value="NUCLEAR TRANSCRIPTION FACTOR, X-BOX BINDING 1 NFX1"/>
    <property type="match status" value="1"/>
</dbReference>
<comment type="subcellular location">
    <subcellularLocation>
        <location evidence="1">Nucleus</location>
    </subcellularLocation>
</comment>
<evidence type="ECO:0000256" key="1">
    <source>
        <dbReference type="ARBA" id="ARBA00004123"/>
    </source>
</evidence>
<evidence type="ECO:0000256" key="3">
    <source>
        <dbReference type="ARBA" id="ARBA00022723"/>
    </source>
</evidence>
<dbReference type="InterPro" id="IPR000967">
    <property type="entry name" value="Znf_NFX1"/>
</dbReference>
<feature type="compositionally biased region" description="Low complexity" evidence="10">
    <location>
        <begin position="953"/>
        <end position="962"/>
    </location>
</feature>
<feature type="domain" description="R3H" evidence="11">
    <location>
        <begin position="842"/>
        <end position="904"/>
    </location>
</feature>
<dbReference type="GO" id="GO:0000977">
    <property type="term" value="F:RNA polymerase II transcription regulatory region sequence-specific DNA binding"/>
    <property type="evidence" value="ECO:0007669"/>
    <property type="project" value="TreeGrafter"/>
</dbReference>
<feature type="region of interest" description="Disordered" evidence="10">
    <location>
        <begin position="992"/>
        <end position="1030"/>
    </location>
</feature>
<dbReference type="Gene3D" id="3.30.1370.50">
    <property type="entry name" value="R3H-like domain"/>
    <property type="match status" value="1"/>
</dbReference>
<dbReference type="STRING" id="71717.A0A4Y7T845"/>
<proteinExistence type="inferred from homology"/>
<comment type="similarity">
    <text evidence="2">Belongs to the NFX1 family.</text>
</comment>